<accession>A0A446CZB6</accession>
<gene>
    <name evidence="1" type="ORF">AVE30378_05559</name>
</gene>
<proteinExistence type="predicted"/>
<name>A0A446CZB6_9BURK</name>
<dbReference type="Proteomes" id="UP000289465">
    <property type="component" value="Unassembled WGS sequence"/>
</dbReference>
<protein>
    <recommendedName>
        <fullName evidence="3">DUF934 domain-containing protein</fullName>
    </recommendedName>
</protein>
<organism evidence="1 2">
    <name type="scientific">Achromobacter veterisilvae</name>
    <dbReference type="NCBI Taxonomy" id="2069367"/>
    <lineage>
        <taxon>Bacteria</taxon>
        <taxon>Pseudomonadati</taxon>
        <taxon>Pseudomonadota</taxon>
        <taxon>Betaproteobacteria</taxon>
        <taxon>Burkholderiales</taxon>
        <taxon>Alcaligenaceae</taxon>
        <taxon>Achromobacter</taxon>
    </lineage>
</organism>
<reference evidence="1 2" key="1">
    <citation type="submission" date="2018-07" db="EMBL/GenBank/DDBJ databases">
        <authorList>
            <person name="Peeters C."/>
        </authorList>
    </citation>
    <scope>NUCLEOTIDE SEQUENCE [LARGE SCALE GENOMIC DNA]</scope>
    <source>
        <strain evidence="1 2">LMG 30378</strain>
    </source>
</reference>
<dbReference type="AlphaFoldDB" id="A0A446CZB6"/>
<dbReference type="EMBL" id="UFQC01000047">
    <property type="protein sequence ID" value="SSW73190.1"/>
    <property type="molecule type" value="Genomic_DNA"/>
</dbReference>
<dbReference type="Pfam" id="PF06073">
    <property type="entry name" value="DUF934"/>
    <property type="match status" value="1"/>
</dbReference>
<evidence type="ECO:0000313" key="2">
    <source>
        <dbReference type="Proteomes" id="UP000289465"/>
    </source>
</evidence>
<evidence type="ECO:0000313" key="1">
    <source>
        <dbReference type="EMBL" id="SSW73190.1"/>
    </source>
</evidence>
<dbReference type="InterPro" id="IPR008318">
    <property type="entry name" value="UCP030820"/>
</dbReference>
<dbReference type="OrthoDB" id="9800421at2"/>
<dbReference type="RefSeq" id="WP_129245871.1">
    <property type="nucleotide sequence ID" value="NZ_UFQC01000047.1"/>
</dbReference>
<evidence type="ECO:0008006" key="3">
    <source>
        <dbReference type="Google" id="ProtNLM"/>
    </source>
</evidence>
<sequence length="182" mass="20173">MPDIYAHDAPGPHLIREGRLEADASRLFTPEPEVPAEGQVPDDAPGWIVPLSLWKTSRAALRRHRHPVAILLESDADLRDLAEPDGTLDPAGIAFIAVDFPVYTDGRGYSLAQLLRTRYQWQGELRAVGDVMIDTIHYQARVGFDSFLVKPGHDPHKALEAFKTFTVHYQKTYRAPAPAAAA</sequence>
<dbReference type="PIRSF" id="PIRSF030820">
    <property type="entry name" value="UCP030820"/>
    <property type="match status" value="1"/>
</dbReference>